<keyword evidence="1" id="KW-0472">Membrane</keyword>
<comment type="caution">
    <text evidence="2">The sequence shown here is derived from an EMBL/GenBank/DDBJ whole genome shotgun (WGS) entry which is preliminary data.</text>
</comment>
<keyword evidence="3" id="KW-1185">Reference proteome</keyword>
<proteinExistence type="predicted"/>
<accession>A0ABP7GH17</accession>
<feature type="transmembrane region" description="Helical" evidence="1">
    <location>
        <begin position="12"/>
        <end position="32"/>
    </location>
</feature>
<keyword evidence="1" id="KW-1133">Transmembrane helix</keyword>
<keyword evidence="1" id="KW-0812">Transmembrane</keyword>
<gene>
    <name evidence="2" type="ORF">GCM10022402_45630</name>
</gene>
<name>A0ABP7GH17_9ACTN</name>
<evidence type="ECO:0000313" key="2">
    <source>
        <dbReference type="EMBL" id="GAA3762964.1"/>
    </source>
</evidence>
<dbReference type="Proteomes" id="UP001500908">
    <property type="component" value="Unassembled WGS sequence"/>
</dbReference>
<reference evidence="3" key="1">
    <citation type="journal article" date="2019" name="Int. J. Syst. Evol. Microbiol.">
        <title>The Global Catalogue of Microorganisms (GCM) 10K type strain sequencing project: providing services to taxonomists for standard genome sequencing and annotation.</title>
        <authorList>
            <consortium name="The Broad Institute Genomics Platform"/>
            <consortium name="The Broad Institute Genome Sequencing Center for Infectious Disease"/>
            <person name="Wu L."/>
            <person name="Ma J."/>
        </authorList>
    </citation>
    <scope>NUCLEOTIDE SEQUENCE [LARGE SCALE GENOMIC DNA]</scope>
    <source>
        <strain evidence="3">JCM 17137</strain>
    </source>
</reference>
<evidence type="ECO:0000313" key="3">
    <source>
        <dbReference type="Proteomes" id="UP001500908"/>
    </source>
</evidence>
<evidence type="ECO:0000256" key="1">
    <source>
        <dbReference type="SAM" id="Phobius"/>
    </source>
</evidence>
<organism evidence="2 3">
    <name type="scientific">Salinactinospora qingdaonensis</name>
    <dbReference type="NCBI Taxonomy" id="702744"/>
    <lineage>
        <taxon>Bacteria</taxon>
        <taxon>Bacillati</taxon>
        <taxon>Actinomycetota</taxon>
        <taxon>Actinomycetes</taxon>
        <taxon>Streptosporangiales</taxon>
        <taxon>Nocardiopsidaceae</taxon>
        <taxon>Salinactinospora</taxon>
    </lineage>
</organism>
<dbReference type="EMBL" id="BAABDD010000037">
    <property type="protein sequence ID" value="GAA3762964.1"/>
    <property type="molecule type" value="Genomic_DNA"/>
</dbReference>
<protein>
    <submittedName>
        <fullName evidence="2">Uncharacterized protein</fullName>
    </submittedName>
</protein>
<sequence length="100" mass="10345">MRQLSRDRTRAVPALAAVCAVVAVGTVLGLIIHSATVDTIRTYTPKLHPGQARLHGAVAADAPGIDALTAALPTKNTSPIRLSYATAAPPPTAIARSRSR</sequence>